<dbReference type="Proteomes" id="UP000187209">
    <property type="component" value="Unassembled WGS sequence"/>
</dbReference>
<dbReference type="PROSITE" id="PS51419">
    <property type="entry name" value="RAB"/>
    <property type="match status" value="1"/>
</dbReference>
<dbReference type="SUPFAM" id="SSF52540">
    <property type="entry name" value="P-loop containing nucleoside triphosphate hydrolases"/>
    <property type="match status" value="1"/>
</dbReference>
<dbReference type="PRINTS" id="PR00449">
    <property type="entry name" value="RASTRNSFRMNG"/>
</dbReference>
<evidence type="ECO:0000256" key="1">
    <source>
        <dbReference type="ARBA" id="ARBA00022741"/>
    </source>
</evidence>
<dbReference type="SUPFAM" id="SSF89837">
    <property type="entry name" value="Doublecortin (DC)"/>
    <property type="match status" value="1"/>
</dbReference>
<feature type="domain" description="KHA" evidence="3">
    <location>
        <begin position="5"/>
        <end position="87"/>
    </location>
</feature>
<keyword evidence="5" id="KW-1185">Reference proteome</keyword>
<accession>A0A1R2BXG7</accession>
<dbReference type="EMBL" id="MPUH01000383">
    <property type="protein sequence ID" value="OMJ81391.1"/>
    <property type="molecule type" value="Genomic_DNA"/>
</dbReference>
<evidence type="ECO:0000313" key="4">
    <source>
        <dbReference type="EMBL" id="OMJ81391.1"/>
    </source>
</evidence>
<dbReference type="InterPro" id="IPR036572">
    <property type="entry name" value="Doublecortin_dom_sf"/>
</dbReference>
<reference evidence="4 5" key="1">
    <citation type="submission" date="2016-11" db="EMBL/GenBank/DDBJ databases">
        <title>The macronuclear genome of Stentor coeruleus: a giant cell with tiny introns.</title>
        <authorList>
            <person name="Slabodnick M."/>
            <person name="Ruby J.G."/>
            <person name="Reiff S.B."/>
            <person name="Swart E.C."/>
            <person name="Gosai S."/>
            <person name="Prabakaran S."/>
            <person name="Witkowska E."/>
            <person name="Larue G.E."/>
            <person name="Fisher S."/>
            <person name="Freeman R.M."/>
            <person name="Gunawardena J."/>
            <person name="Chu W."/>
            <person name="Stover N.A."/>
            <person name="Gregory B.D."/>
            <person name="Nowacki M."/>
            <person name="Derisi J."/>
            <person name="Roy S.W."/>
            <person name="Marshall W.F."/>
            <person name="Sood P."/>
        </authorList>
    </citation>
    <scope>NUCLEOTIDE SEQUENCE [LARGE SCALE GENOMIC DNA]</scope>
    <source>
        <strain evidence="4">WM001</strain>
    </source>
</reference>
<keyword evidence="2" id="KW-0342">GTP-binding</keyword>
<dbReference type="PROSITE" id="PS51421">
    <property type="entry name" value="RAS"/>
    <property type="match status" value="1"/>
</dbReference>
<dbReference type="InterPro" id="IPR001806">
    <property type="entry name" value="Small_GTPase"/>
</dbReference>
<dbReference type="Pfam" id="PF00071">
    <property type="entry name" value="Ras"/>
    <property type="match status" value="1"/>
</dbReference>
<sequence length="275" mass="31116">MDKIRVVVYKNTQHPTDGKQILIDPSWNKDQLLTYCSGILGIKAKKVFNEKGNELSSIKNIHEGTSLYISSGESFQLKASSEGRVNKSFVLCMLGTAAVGKSAVTHRFVQNKFLKDYDPTIEDYYKKVVNVDSETVPLSILDTAGMEDYYPLIDDWIDKKDGFVLLFSVNLMDSMTKLESFYHKILHRYPNIGNAKNSPVIVIAGNKVDLPNRGITYEEGKKFADSLKCRYFEVSALTGAGIEEMYTTIVRELLSRRATKPQPTSVPWYERCELL</sequence>
<dbReference type="OrthoDB" id="5976022at2759"/>
<dbReference type="PANTHER" id="PTHR24070">
    <property type="entry name" value="RAS, DI-RAS, AND RHEB FAMILY MEMBERS OF SMALL GTPASE SUPERFAMILY"/>
    <property type="match status" value="1"/>
</dbReference>
<comment type="caution">
    <text evidence="4">The sequence shown here is derived from an EMBL/GenBank/DDBJ whole genome shotgun (WGS) entry which is preliminary data.</text>
</comment>
<dbReference type="GO" id="GO:0016020">
    <property type="term" value="C:membrane"/>
    <property type="evidence" value="ECO:0007669"/>
    <property type="project" value="InterPro"/>
</dbReference>
<dbReference type="GO" id="GO:0035556">
    <property type="term" value="P:intracellular signal transduction"/>
    <property type="evidence" value="ECO:0007669"/>
    <property type="project" value="InterPro"/>
</dbReference>
<dbReference type="InterPro" id="IPR005225">
    <property type="entry name" value="Small_GTP-bd"/>
</dbReference>
<gene>
    <name evidence="4" type="ORF">SteCoe_18185</name>
</gene>
<evidence type="ECO:0000256" key="2">
    <source>
        <dbReference type="ARBA" id="ARBA00023134"/>
    </source>
</evidence>
<name>A0A1R2BXG7_9CILI</name>
<proteinExistence type="predicted"/>
<dbReference type="SMART" id="SM00174">
    <property type="entry name" value="RHO"/>
    <property type="match status" value="1"/>
</dbReference>
<organism evidence="4 5">
    <name type="scientific">Stentor coeruleus</name>
    <dbReference type="NCBI Taxonomy" id="5963"/>
    <lineage>
        <taxon>Eukaryota</taxon>
        <taxon>Sar</taxon>
        <taxon>Alveolata</taxon>
        <taxon>Ciliophora</taxon>
        <taxon>Postciliodesmatophora</taxon>
        <taxon>Heterotrichea</taxon>
        <taxon>Heterotrichida</taxon>
        <taxon>Stentoridae</taxon>
        <taxon>Stentor</taxon>
    </lineage>
</organism>
<dbReference type="SMART" id="SM00173">
    <property type="entry name" value="RAS"/>
    <property type="match status" value="1"/>
</dbReference>
<dbReference type="Gene3D" id="3.40.50.300">
    <property type="entry name" value="P-loop containing nucleotide triphosphate hydrolases"/>
    <property type="match status" value="1"/>
</dbReference>
<keyword evidence="1" id="KW-0547">Nucleotide-binding</keyword>
<dbReference type="GO" id="GO:0003924">
    <property type="term" value="F:GTPase activity"/>
    <property type="evidence" value="ECO:0007669"/>
    <property type="project" value="InterPro"/>
</dbReference>
<dbReference type="InterPro" id="IPR021789">
    <property type="entry name" value="KHA_dom"/>
</dbReference>
<evidence type="ECO:0000313" key="5">
    <source>
        <dbReference type="Proteomes" id="UP000187209"/>
    </source>
</evidence>
<dbReference type="InterPro" id="IPR020849">
    <property type="entry name" value="Small_GTPase_Ras-type"/>
</dbReference>
<dbReference type="AlphaFoldDB" id="A0A1R2BXG7"/>
<dbReference type="NCBIfam" id="TIGR00231">
    <property type="entry name" value="small_GTP"/>
    <property type="match status" value="1"/>
</dbReference>
<dbReference type="InterPro" id="IPR027417">
    <property type="entry name" value="P-loop_NTPase"/>
</dbReference>
<dbReference type="SMART" id="SM00175">
    <property type="entry name" value="RAB"/>
    <property type="match status" value="1"/>
</dbReference>
<evidence type="ECO:0000259" key="3">
    <source>
        <dbReference type="PROSITE" id="PS51490"/>
    </source>
</evidence>
<dbReference type="GO" id="GO:0005525">
    <property type="term" value="F:GTP binding"/>
    <property type="evidence" value="ECO:0007669"/>
    <property type="project" value="UniProtKB-KW"/>
</dbReference>
<dbReference type="PROSITE" id="PS51490">
    <property type="entry name" value="KHA"/>
    <property type="match status" value="1"/>
</dbReference>
<protein>
    <recommendedName>
        <fullName evidence="3">KHA domain-containing protein</fullName>
    </recommendedName>
</protein>